<dbReference type="SMART" id="SM00947">
    <property type="entry name" value="Pro_CA"/>
    <property type="match status" value="1"/>
</dbReference>
<feature type="domain" description="SLC26A/SulP transporter" evidence="9">
    <location>
        <begin position="36"/>
        <end position="401"/>
    </location>
</feature>
<feature type="transmembrane region" description="Helical" evidence="8">
    <location>
        <begin position="344"/>
        <end position="361"/>
    </location>
</feature>
<feature type="compositionally biased region" description="Low complexity" evidence="7">
    <location>
        <begin position="544"/>
        <end position="560"/>
    </location>
</feature>
<comment type="subcellular location">
    <subcellularLocation>
        <location evidence="1">Membrane</location>
        <topology evidence="1">Multi-pass membrane protein</topology>
    </subcellularLocation>
</comment>
<evidence type="ECO:0000259" key="9">
    <source>
        <dbReference type="Pfam" id="PF00916"/>
    </source>
</evidence>
<dbReference type="SUPFAM" id="SSF53056">
    <property type="entry name" value="beta-carbonic anhydrase, cab"/>
    <property type="match status" value="1"/>
</dbReference>
<organism evidence="10 11">
    <name type="scientific">Streptomyces tropicalis</name>
    <dbReference type="NCBI Taxonomy" id="3034234"/>
    <lineage>
        <taxon>Bacteria</taxon>
        <taxon>Bacillati</taxon>
        <taxon>Actinomycetota</taxon>
        <taxon>Actinomycetes</taxon>
        <taxon>Kitasatosporales</taxon>
        <taxon>Streptomycetaceae</taxon>
        <taxon>Streptomyces</taxon>
    </lineage>
</organism>
<dbReference type="InterPro" id="IPR001765">
    <property type="entry name" value="Carbonic_anhydrase"/>
</dbReference>
<evidence type="ECO:0000256" key="8">
    <source>
        <dbReference type="SAM" id="Phobius"/>
    </source>
</evidence>
<feature type="transmembrane region" description="Helical" evidence="8">
    <location>
        <begin position="139"/>
        <end position="161"/>
    </location>
</feature>
<evidence type="ECO:0000256" key="6">
    <source>
        <dbReference type="ARBA" id="ARBA00024993"/>
    </source>
</evidence>
<dbReference type="PANTHER" id="PTHR11814">
    <property type="entry name" value="SULFATE TRANSPORTER"/>
    <property type="match status" value="1"/>
</dbReference>
<accession>A0ABT6A8A3</accession>
<evidence type="ECO:0000313" key="11">
    <source>
        <dbReference type="Proteomes" id="UP001221150"/>
    </source>
</evidence>
<dbReference type="InterPro" id="IPR001902">
    <property type="entry name" value="SLC26A/SulP_fam"/>
</dbReference>
<dbReference type="Gene3D" id="3.40.1050.10">
    <property type="entry name" value="Carbonic anhydrase"/>
    <property type="match status" value="1"/>
</dbReference>
<dbReference type="Gene3D" id="3.30.750.24">
    <property type="entry name" value="STAS domain"/>
    <property type="match status" value="1"/>
</dbReference>
<keyword evidence="4 8" id="KW-1133">Transmembrane helix</keyword>
<dbReference type="EMBL" id="JARJBB010000009">
    <property type="protein sequence ID" value="MDF3300682.1"/>
    <property type="molecule type" value="Genomic_DNA"/>
</dbReference>
<dbReference type="InterPro" id="IPR011547">
    <property type="entry name" value="SLC26A/SulP_dom"/>
</dbReference>
<dbReference type="Pfam" id="PF00484">
    <property type="entry name" value="Pro_CA"/>
    <property type="match status" value="2"/>
</dbReference>
<proteinExistence type="inferred from homology"/>
<keyword evidence="11" id="KW-1185">Reference proteome</keyword>
<evidence type="ECO:0000313" key="10">
    <source>
        <dbReference type="EMBL" id="MDF3300682.1"/>
    </source>
</evidence>
<dbReference type="RefSeq" id="WP_276110238.1">
    <property type="nucleotide sequence ID" value="NZ_JARJBB010000009.1"/>
</dbReference>
<comment type="function">
    <text evidence="6">Catalyzes the reversible hydration of carbon dioxide to form bicarbonate.</text>
</comment>
<evidence type="ECO:0000256" key="7">
    <source>
        <dbReference type="SAM" id="MobiDB-lite"/>
    </source>
</evidence>
<evidence type="ECO:0000256" key="4">
    <source>
        <dbReference type="ARBA" id="ARBA00022989"/>
    </source>
</evidence>
<feature type="transmembrane region" description="Helical" evidence="8">
    <location>
        <begin position="396"/>
        <end position="427"/>
    </location>
</feature>
<feature type="transmembrane region" description="Helical" evidence="8">
    <location>
        <begin position="367"/>
        <end position="384"/>
    </location>
</feature>
<feature type="region of interest" description="Disordered" evidence="7">
    <location>
        <begin position="1"/>
        <end position="31"/>
    </location>
</feature>
<dbReference type="Proteomes" id="UP001221150">
    <property type="component" value="Unassembled WGS sequence"/>
</dbReference>
<name>A0ABT6A8A3_9ACTN</name>
<feature type="transmembrane region" description="Helical" evidence="8">
    <location>
        <begin position="214"/>
        <end position="237"/>
    </location>
</feature>
<keyword evidence="3 8" id="KW-0812">Transmembrane</keyword>
<protein>
    <submittedName>
        <fullName evidence="10">SulP family inorganic anion transporter</fullName>
    </submittedName>
</protein>
<dbReference type="InterPro" id="IPR036874">
    <property type="entry name" value="Carbonic_anhydrase_sf"/>
</dbReference>
<sequence>MSTCTPTHAADPARPQHSREPHSPPRRPRRFPLAGADLSASVAVFLIALPLSLGIALATGAPLQAGLVAAAVGGLVAGRLGGSPLQVSGPAAGLTVVTADLIHRYGWKATCGITVLAGLAQLGLGCLRVARGALAVSPAVVHGMLAGIGVTIAVAQLHIVLGGSPQSSVVENLLALPAQLAGMKPAAVSVSVLTLALLLLWPRLPGRAGGLLRRVPAALVAVAGATAAASATGLHLARVDLPSWSSHALAGLPEEPVLGLAAAVVTTTLVCSVQSLLGAVAVDKLVAGRPASGPGVPRSDLDRELLGQGAANVVSGALGGLPVAGVAVRSSANVRAGAVSRNSTMLHGVLVVIAALLMVPILELIPLASLAALVMAVGIQMVSLHHIRTVTRHREVLVYAVTTLGVVALGVLEGVALGVAVAVGVALNRLAHTRITHDEQEGVHHVHVRGQLTFLAVPRLSRALHLVPQGTDAVVTLDGSFMDHAAYEALQDWQRTHTARGGSVELTGRRSGVALAEPAGTGGCRCRPWTPWRNHQCGVPHGPPASAGRAAPARSAATAPSGQQLARGISVFQAHTAPLVRGELARLAREGQQPSQLFLTCADSRLVTSMITSSGPGDLFVVRNVGNLVPPPGAEGGDDSVAAAVEYAVDVLGVRSITVCGHSGCGAMQALLDSGAEAPAAAGEPAGPTAADGGDAGTDAVAARARTAGVRTPAVRTPLQRWLRHGVPSLARLAGDGRAGPGLAGRPPADRVEHLCLTNVVQQLEHLRAHGAVDRALRQGTLDLHGMYFHVGEAQAYLLTGGPGKEVFTGVAAASGGPATRP</sequence>
<evidence type="ECO:0000256" key="5">
    <source>
        <dbReference type="ARBA" id="ARBA00023136"/>
    </source>
</evidence>
<feature type="transmembrane region" description="Helical" evidence="8">
    <location>
        <begin position="181"/>
        <end position="202"/>
    </location>
</feature>
<reference evidence="10 11" key="1">
    <citation type="submission" date="2023-03" db="EMBL/GenBank/DDBJ databases">
        <title>Draft genome sequence of Streptomyces sp. K1PA1 isolated from peat swamp forest in Thailand.</title>
        <authorList>
            <person name="Klaysubun C."/>
            <person name="Duangmal K."/>
        </authorList>
    </citation>
    <scope>NUCLEOTIDE SEQUENCE [LARGE SCALE GENOMIC DNA]</scope>
    <source>
        <strain evidence="10 11">K1PA1</strain>
    </source>
</reference>
<gene>
    <name evidence="10" type="ORF">P3H78_19040</name>
</gene>
<feature type="transmembrane region" description="Helical" evidence="8">
    <location>
        <begin position="38"/>
        <end position="58"/>
    </location>
</feature>
<dbReference type="SUPFAM" id="SSF52091">
    <property type="entry name" value="SpoIIaa-like"/>
    <property type="match status" value="1"/>
</dbReference>
<dbReference type="InterPro" id="IPR036513">
    <property type="entry name" value="STAS_dom_sf"/>
</dbReference>
<feature type="transmembrane region" description="Helical" evidence="8">
    <location>
        <begin position="105"/>
        <end position="127"/>
    </location>
</feature>
<evidence type="ECO:0000256" key="2">
    <source>
        <dbReference type="ARBA" id="ARBA00006217"/>
    </source>
</evidence>
<keyword evidence="5 8" id="KW-0472">Membrane</keyword>
<comment type="caution">
    <text evidence="10">The sequence shown here is derived from an EMBL/GenBank/DDBJ whole genome shotgun (WGS) entry which is preliminary data.</text>
</comment>
<dbReference type="Pfam" id="PF00916">
    <property type="entry name" value="Sulfate_transp"/>
    <property type="match status" value="1"/>
</dbReference>
<comment type="similarity">
    <text evidence="2">Belongs to the beta-class carbonic anhydrase family.</text>
</comment>
<feature type="region of interest" description="Disordered" evidence="7">
    <location>
        <begin position="540"/>
        <end position="560"/>
    </location>
</feature>
<feature type="transmembrane region" description="Helical" evidence="8">
    <location>
        <begin position="257"/>
        <end position="282"/>
    </location>
</feature>
<evidence type="ECO:0000256" key="3">
    <source>
        <dbReference type="ARBA" id="ARBA00022692"/>
    </source>
</evidence>
<evidence type="ECO:0000256" key="1">
    <source>
        <dbReference type="ARBA" id="ARBA00004141"/>
    </source>
</evidence>